<dbReference type="GO" id="GO:0006644">
    <property type="term" value="P:phospholipid metabolic process"/>
    <property type="evidence" value="ECO:0007669"/>
    <property type="project" value="InterPro"/>
</dbReference>
<dbReference type="CDD" id="cd03390">
    <property type="entry name" value="PAP2_containing_1_like"/>
    <property type="match status" value="1"/>
</dbReference>
<evidence type="ECO:0000256" key="6">
    <source>
        <dbReference type="SAM" id="Phobius"/>
    </source>
</evidence>
<dbReference type="EMBL" id="KN831773">
    <property type="protein sequence ID" value="KIM44693.1"/>
    <property type="molecule type" value="Genomic_DNA"/>
</dbReference>
<keyword evidence="9" id="KW-1185">Reference proteome</keyword>
<protein>
    <recommendedName>
        <fullName evidence="7">Phosphatidic acid phosphatase type 2/haloperoxidase domain-containing protein</fullName>
    </recommendedName>
</protein>
<dbReference type="HOGENOM" id="CLU_021458_5_0_1"/>
<reference evidence="8 9" key="1">
    <citation type="submission" date="2014-04" db="EMBL/GenBank/DDBJ databases">
        <authorList>
            <consortium name="DOE Joint Genome Institute"/>
            <person name="Kuo A."/>
            <person name="Gay G."/>
            <person name="Dore J."/>
            <person name="Kohler A."/>
            <person name="Nagy L.G."/>
            <person name="Floudas D."/>
            <person name="Copeland A."/>
            <person name="Barry K.W."/>
            <person name="Cichocki N."/>
            <person name="Veneault-Fourrey C."/>
            <person name="LaButti K."/>
            <person name="Lindquist E.A."/>
            <person name="Lipzen A."/>
            <person name="Lundell T."/>
            <person name="Morin E."/>
            <person name="Murat C."/>
            <person name="Sun H."/>
            <person name="Tunlid A."/>
            <person name="Henrissat B."/>
            <person name="Grigoriev I.V."/>
            <person name="Hibbett D.S."/>
            <person name="Martin F."/>
            <person name="Nordberg H.P."/>
            <person name="Cantor M.N."/>
            <person name="Hua S.X."/>
        </authorList>
    </citation>
    <scope>NUCLEOTIDE SEQUENCE [LARGE SCALE GENOMIC DNA]</scope>
    <source>
        <strain evidence="9">h7</strain>
    </source>
</reference>
<keyword evidence="5 6" id="KW-0472">Membrane</keyword>
<comment type="subcellular location">
    <subcellularLocation>
        <location evidence="1">Membrane</location>
        <topology evidence="1">Multi-pass membrane protein</topology>
    </subcellularLocation>
</comment>
<reference evidence="9" key="2">
    <citation type="submission" date="2015-01" db="EMBL/GenBank/DDBJ databases">
        <title>Evolutionary Origins and Diversification of the Mycorrhizal Mutualists.</title>
        <authorList>
            <consortium name="DOE Joint Genome Institute"/>
            <consortium name="Mycorrhizal Genomics Consortium"/>
            <person name="Kohler A."/>
            <person name="Kuo A."/>
            <person name="Nagy L.G."/>
            <person name="Floudas D."/>
            <person name="Copeland A."/>
            <person name="Barry K.W."/>
            <person name="Cichocki N."/>
            <person name="Veneault-Fourrey C."/>
            <person name="LaButti K."/>
            <person name="Lindquist E.A."/>
            <person name="Lipzen A."/>
            <person name="Lundell T."/>
            <person name="Morin E."/>
            <person name="Murat C."/>
            <person name="Riley R."/>
            <person name="Ohm R."/>
            <person name="Sun H."/>
            <person name="Tunlid A."/>
            <person name="Henrissat B."/>
            <person name="Grigoriev I.V."/>
            <person name="Hibbett D.S."/>
            <person name="Martin F."/>
        </authorList>
    </citation>
    <scope>NUCLEOTIDE SEQUENCE [LARGE SCALE GENOMIC DNA]</scope>
    <source>
        <strain evidence="9">h7</strain>
    </source>
</reference>
<dbReference type="InterPro" id="IPR043216">
    <property type="entry name" value="PAP-like"/>
</dbReference>
<dbReference type="Pfam" id="PF01569">
    <property type="entry name" value="PAP2"/>
    <property type="match status" value="1"/>
</dbReference>
<dbReference type="InterPro" id="IPR000326">
    <property type="entry name" value="PAP2/HPO"/>
</dbReference>
<evidence type="ECO:0000313" key="9">
    <source>
        <dbReference type="Proteomes" id="UP000053424"/>
    </source>
</evidence>
<feature type="transmembrane region" description="Helical" evidence="6">
    <location>
        <begin position="100"/>
        <end position="124"/>
    </location>
</feature>
<organism evidence="8 9">
    <name type="scientific">Hebeloma cylindrosporum</name>
    <dbReference type="NCBI Taxonomy" id="76867"/>
    <lineage>
        <taxon>Eukaryota</taxon>
        <taxon>Fungi</taxon>
        <taxon>Dikarya</taxon>
        <taxon>Basidiomycota</taxon>
        <taxon>Agaricomycotina</taxon>
        <taxon>Agaricomycetes</taxon>
        <taxon>Agaricomycetidae</taxon>
        <taxon>Agaricales</taxon>
        <taxon>Agaricineae</taxon>
        <taxon>Hymenogastraceae</taxon>
        <taxon>Hebeloma</taxon>
    </lineage>
</organism>
<feature type="transmembrane region" description="Helical" evidence="6">
    <location>
        <begin position="136"/>
        <end position="154"/>
    </location>
</feature>
<evidence type="ECO:0000256" key="2">
    <source>
        <dbReference type="ARBA" id="ARBA00008816"/>
    </source>
</evidence>
<dbReference type="GO" id="GO:0046839">
    <property type="term" value="P:phospholipid dephosphorylation"/>
    <property type="evidence" value="ECO:0007669"/>
    <property type="project" value="TreeGrafter"/>
</dbReference>
<feature type="domain" description="Phosphatidic acid phosphatase type 2/haloperoxidase" evidence="7">
    <location>
        <begin position="39"/>
        <end position="181"/>
    </location>
</feature>
<feature type="transmembrane region" description="Helical" evidence="6">
    <location>
        <begin position="6"/>
        <end position="27"/>
    </location>
</feature>
<evidence type="ECO:0000256" key="1">
    <source>
        <dbReference type="ARBA" id="ARBA00004141"/>
    </source>
</evidence>
<evidence type="ECO:0000256" key="4">
    <source>
        <dbReference type="ARBA" id="ARBA00022989"/>
    </source>
</evidence>
<dbReference type="GO" id="GO:0008195">
    <property type="term" value="F:phosphatidate phosphatase activity"/>
    <property type="evidence" value="ECO:0007669"/>
    <property type="project" value="TreeGrafter"/>
</dbReference>
<evidence type="ECO:0000259" key="7">
    <source>
        <dbReference type="SMART" id="SM00014"/>
    </source>
</evidence>
<evidence type="ECO:0000256" key="5">
    <source>
        <dbReference type="ARBA" id="ARBA00023136"/>
    </source>
</evidence>
<dbReference type="PROSITE" id="PS51257">
    <property type="entry name" value="PROKAR_LIPOPROTEIN"/>
    <property type="match status" value="1"/>
</dbReference>
<dbReference type="OrthoDB" id="10030083at2759"/>
<proteinExistence type="inferred from homology"/>
<feature type="transmembrane region" description="Helical" evidence="6">
    <location>
        <begin position="166"/>
        <end position="185"/>
    </location>
</feature>
<gene>
    <name evidence="8" type="ORF">M413DRAFT_67138</name>
</gene>
<dbReference type="AlphaFoldDB" id="A0A0C2Y4C9"/>
<dbReference type="STRING" id="686832.A0A0C2Y4C9"/>
<dbReference type="InterPro" id="IPR036938">
    <property type="entry name" value="PAP2/HPO_sf"/>
</dbReference>
<comment type="similarity">
    <text evidence="2">Belongs to the PA-phosphatase related phosphoesterase family.</text>
</comment>
<evidence type="ECO:0000256" key="3">
    <source>
        <dbReference type="ARBA" id="ARBA00022692"/>
    </source>
</evidence>
<dbReference type="Proteomes" id="UP000053424">
    <property type="component" value="Unassembled WGS sequence"/>
</dbReference>
<dbReference type="GO" id="GO:0016020">
    <property type="term" value="C:membrane"/>
    <property type="evidence" value="ECO:0007669"/>
    <property type="project" value="UniProtKB-SubCell"/>
</dbReference>
<accession>A0A0C2Y4C9</accession>
<evidence type="ECO:0000313" key="8">
    <source>
        <dbReference type="EMBL" id="KIM44693.1"/>
    </source>
</evidence>
<sequence>MDRVGSALNHLLALFVPISIFVLVGCIQRSLHLIHHGAIGLCAARGLARLITVVLKHSVGRLRPDFLARCKWDEILLECTGKKQTVIDGRKSFPSGHSSTAFSGMFFLSLWMAGQTAAWCFSVQMPPRNLRSSRMTSFFLSIIPLFWATHVAVTRIQDYKHHKEDVCVGGFIGIASAFISYLIFWPNPFSPSSFDHQIYGQPRVLYTAGEYRSRNIDFELGRHELEEENIV</sequence>
<dbReference type="SUPFAM" id="SSF48317">
    <property type="entry name" value="Acid phosphatase/Vanadium-dependent haloperoxidase"/>
    <property type="match status" value="1"/>
</dbReference>
<dbReference type="PANTHER" id="PTHR10165">
    <property type="entry name" value="LIPID PHOSPHATE PHOSPHATASE"/>
    <property type="match status" value="1"/>
</dbReference>
<dbReference type="Gene3D" id="1.20.144.10">
    <property type="entry name" value="Phosphatidic acid phosphatase type 2/haloperoxidase"/>
    <property type="match status" value="1"/>
</dbReference>
<name>A0A0C2Y4C9_HEBCY</name>
<keyword evidence="4 6" id="KW-1133">Transmembrane helix</keyword>
<dbReference type="PANTHER" id="PTHR10165:SF35">
    <property type="entry name" value="RE23632P"/>
    <property type="match status" value="1"/>
</dbReference>
<keyword evidence="3 6" id="KW-0812">Transmembrane</keyword>
<dbReference type="SMART" id="SM00014">
    <property type="entry name" value="acidPPc"/>
    <property type="match status" value="1"/>
</dbReference>